<accession>A0A0A9E1B7</accession>
<protein>
    <submittedName>
        <fullName evidence="1">Uncharacterized protein</fullName>
    </submittedName>
</protein>
<organism evidence="1">
    <name type="scientific">Arundo donax</name>
    <name type="common">Giant reed</name>
    <name type="synonym">Donax arundinaceus</name>
    <dbReference type="NCBI Taxonomy" id="35708"/>
    <lineage>
        <taxon>Eukaryota</taxon>
        <taxon>Viridiplantae</taxon>
        <taxon>Streptophyta</taxon>
        <taxon>Embryophyta</taxon>
        <taxon>Tracheophyta</taxon>
        <taxon>Spermatophyta</taxon>
        <taxon>Magnoliopsida</taxon>
        <taxon>Liliopsida</taxon>
        <taxon>Poales</taxon>
        <taxon>Poaceae</taxon>
        <taxon>PACMAD clade</taxon>
        <taxon>Arundinoideae</taxon>
        <taxon>Arundineae</taxon>
        <taxon>Arundo</taxon>
    </lineage>
</organism>
<reference evidence="1" key="1">
    <citation type="submission" date="2014-09" db="EMBL/GenBank/DDBJ databases">
        <authorList>
            <person name="Magalhaes I.L.F."/>
            <person name="Oliveira U."/>
            <person name="Santos F.R."/>
            <person name="Vidigal T.H.D.A."/>
            <person name="Brescovit A.D."/>
            <person name="Santos A.J."/>
        </authorList>
    </citation>
    <scope>NUCLEOTIDE SEQUENCE</scope>
    <source>
        <tissue evidence="1">Shoot tissue taken approximately 20 cm above the soil surface</tissue>
    </source>
</reference>
<reference evidence="1" key="2">
    <citation type="journal article" date="2015" name="Data Brief">
        <title>Shoot transcriptome of the giant reed, Arundo donax.</title>
        <authorList>
            <person name="Barrero R.A."/>
            <person name="Guerrero F.D."/>
            <person name="Moolhuijzen P."/>
            <person name="Goolsby J.A."/>
            <person name="Tidwell J."/>
            <person name="Bellgard S.E."/>
            <person name="Bellgard M.I."/>
        </authorList>
    </citation>
    <scope>NUCLEOTIDE SEQUENCE</scope>
    <source>
        <tissue evidence="1">Shoot tissue taken approximately 20 cm above the soil surface</tissue>
    </source>
</reference>
<name>A0A0A9E1B7_ARUDO</name>
<dbReference type="EMBL" id="GBRH01205087">
    <property type="protein sequence ID" value="JAD92808.1"/>
    <property type="molecule type" value="Transcribed_RNA"/>
</dbReference>
<evidence type="ECO:0000313" key="1">
    <source>
        <dbReference type="EMBL" id="JAD92808.1"/>
    </source>
</evidence>
<dbReference type="AlphaFoldDB" id="A0A0A9E1B7"/>
<proteinExistence type="predicted"/>
<sequence length="37" mass="4044">MLNATSHNLVIFVSASEYSISMPVNIIGIVQCDIEMC</sequence>